<evidence type="ECO:0000256" key="1">
    <source>
        <dbReference type="ARBA" id="ARBA00004974"/>
    </source>
</evidence>
<dbReference type="Proteomes" id="UP000218267">
    <property type="component" value="Chromosome"/>
</dbReference>
<evidence type="ECO:0000313" key="19">
    <source>
        <dbReference type="Proteomes" id="UP000218267"/>
    </source>
</evidence>
<dbReference type="InterPro" id="IPR012000">
    <property type="entry name" value="Thiamin_PyroP_enz_cen_dom"/>
</dbReference>
<dbReference type="EMBL" id="AP018042">
    <property type="protein sequence ID" value="BAX79128.1"/>
    <property type="molecule type" value="Genomic_DNA"/>
</dbReference>
<evidence type="ECO:0000256" key="11">
    <source>
        <dbReference type="ARBA" id="ARBA00023052"/>
    </source>
</evidence>
<evidence type="ECO:0000256" key="2">
    <source>
        <dbReference type="ARBA" id="ARBA00005025"/>
    </source>
</evidence>
<dbReference type="InterPro" id="IPR029061">
    <property type="entry name" value="THDP-binding"/>
</dbReference>
<dbReference type="GO" id="GO:0030976">
    <property type="term" value="F:thiamine pyrophosphate binding"/>
    <property type="evidence" value="ECO:0007669"/>
    <property type="project" value="UniProtKB-UniRule"/>
</dbReference>
<gene>
    <name evidence="18" type="ORF">ALGA_0739</name>
</gene>
<dbReference type="GO" id="GO:0000287">
    <property type="term" value="F:magnesium ion binding"/>
    <property type="evidence" value="ECO:0007669"/>
    <property type="project" value="UniProtKB-UniRule"/>
</dbReference>
<dbReference type="InterPro" id="IPR012001">
    <property type="entry name" value="Thiamin_PyroP_enz_TPP-bd_dom"/>
</dbReference>
<keyword evidence="5 14" id="KW-0028">Amino-acid biosynthesis</keyword>
<comment type="cofactor">
    <cofactor evidence="14">
        <name>Mg(2+)</name>
        <dbReference type="ChEBI" id="CHEBI:18420"/>
    </cofactor>
    <text evidence="14">Binds 1 Mg(2+) ion per subunit.</text>
</comment>
<dbReference type="SUPFAM" id="SSF52467">
    <property type="entry name" value="DHS-like NAD/FAD-binding domain"/>
    <property type="match status" value="1"/>
</dbReference>
<proteinExistence type="inferred from homology"/>
<keyword evidence="6" id="KW-0285">Flavoprotein</keyword>
<evidence type="ECO:0000256" key="14">
    <source>
        <dbReference type="RuleBase" id="RU003591"/>
    </source>
</evidence>
<evidence type="ECO:0000256" key="9">
    <source>
        <dbReference type="ARBA" id="ARBA00022827"/>
    </source>
</evidence>
<dbReference type="FunFam" id="3.40.50.1220:FF:000008">
    <property type="entry name" value="Acetolactate synthase"/>
    <property type="match status" value="1"/>
</dbReference>
<dbReference type="RefSeq" id="WP_096428058.1">
    <property type="nucleotide sequence ID" value="NZ_AP018042.1"/>
</dbReference>
<comment type="pathway">
    <text evidence="2 14">Amino-acid biosynthesis; L-valine biosynthesis; L-valine from pyruvate: step 1/4.</text>
</comment>
<dbReference type="GO" id="GO:0009097">
    <property type="term" value="P:isoleucine biosynthetic process"/>
    <property type="evidence" value="ECO:0007669"/>
    <property type="project" value="UniProtKB-UniPathway"/>
</dbReference>
<feature type="domain" description="Thiamine pyrophosphate enzyme central" evidence="15">
    <location>
        <begin position="211"/>
        <end position="345"/>
    </location>
</feature>
<dbReference type="AlphaFoldDB" id="A0A1Y1CFI3"/>
<keyword evidence="9" id="KW-0274">FAD</keyword>
<evidence type="ECO:0000256" key="5">
    <source>
        <dbReference type="ARBA" id="ARBA00022605"/>
    </source>
</evidence>
<keyword evidence="10 14" id="KW-0460">Magnesium</keyword>
<evidence type="ECO:0000256" key="7">
    <source>
        <dbReference type="ARBA" id="ARBA00022679"/>
    </source>
</evidence>
<dbReference type="GO" id="GO:0009099">
    <property type="term" value="P:L-valine biosynthetic process"/>
    <property type="evidence" value="ECO:0007669"/>
    <property type="project" value="UniProtKB-UniPathway"/>
</dbReference>
<evidence type="ECO:0000256" key="10">
    <source>
        <dbReference type="ARBA" id="ARBA00022842"/>
    </source>
</evidence>
<evidence type="ECO:0000256" key="6">
    <source>
        <dbReference type="ARBA" id="ARBA00022630"/>
    </source>
</evidence>
<evidence type="ECO:0000313" key="18">
    <source>
        <dbReference type="EMBL" id="BAX79128.1"/>
    </source>
</evidence>
<dbReference type="OrthoDB" id="4494979at2"/>
<evidence type="ECO:0000256" key="3">
    <source>
        <dbReference type="ARBA" id="ARBA00007812"/>
    </source>
</evidence>
<feature type="domain" description="Thiamine pyrophosphate enzyme N-terminal TPP-binding" evidence="17">
    <location>
        <begin position="21"/>
        <end position="133"/>
    </location>
</feature>
<dbReference type="CDD" id="cd02015">
    <property type="entry name" value="TPP_AHAS"/>
    <property type="match status" value="1"/>
</dbReference>
<dbReference type="Pfam" id="PF02775">
    <property type="entry name" value="TPP_enzyme_C"/>
    <property type="match status" value="1"/>
</dbReference>
<evidence type="ECO:0000256" key="13">
    <source>
        <dbReference type="ARBA" id="ARBA00048670"/>
    </source>
</evidence>
<evidence type="ECO:0000259" key="15">
    <source>
        <dbReference type="Pfam" id="PF00205"/>
    </source>
</evidence>
<evidence type="ECO:0000259" key="17">
    <source>
        <dbReference type="Pfam" id="PF02776"/>
    </source>
</evidence>
<dbReference type="FunFam" id="3.40.50.970:FF:000016">
    <property type="entry name" value="Acetolactate synthase"/>
    <property type="match status" value="1"/>
</dbReference>
<evidence type="ECO:0000259" key="16">
    <source>
        <dbReference type="Pfam" id="PF02775"/>
    </source>
</evidence>
<dbReference type="GO" id="GO:0003984">
    <property type="term" value="F:acetolactate synthase activity"/>
    <property type="evidence" value="ECO:0007669"/>
    <property type="project" value="UniProtKB-EC"/>
</dbReference>
<dbReference type="EC" id="2.2.1.6" evidence="4 14"/>
<name>A0A1Y1CFI3_9BACT</name>
<dbReference type="PANTHER" id="PTHR18968">
    <property type="entry name" value="THIAMINE PYROPHOSPHATE ENZYMES"/>
    <property type="match status" value="1"/>
</dbReference>
<reference evidence="18 19" key="1">
    <citation type="journal article" date="2018" name="Mar. Genomics">
        <title>Complete genome sequence of Marinifilaceae bacterium strain SPP2, isolated from the Antarctic marine sediment.</title>
        <authorList>
            <person name="Watanabe M."/>
            <person name="Kojima H."/>
            <person name="Fukui M."/>
        </authorList>
    </citation>
    <scope>NUCLEOTIDE SEQUENCE [LARGE SCALE GENOMIC DNA]</scope>
    <source>
        <strain evidence="18 19">SPP2</strain>
    </source>
</reference>
<dbReference type="NCBIfam" id="TIGR00118">
    <property type="entry name" value="acolac_lg"/>
    <property type="match status" value="1"/>
</dbReference>
<dbReference type="InterPro" id="IPR029035">
    <property type="entry name" value="DHS-like_NAD/FAD-binding_dom"/>
</dbReference>
<comment type="pathway">
    <text evidence="1 14">Amino-acid biosynthesis; L-isoleucine biosynthesis; L-isoleucine from 2-oxobutanoate: step 1/4.</text>
</comment>
<dbReference type="InterPro" id="IPR012846">
    <property type="entry name" value="Acetolactate_synth_lsu"/>
</dbReference>
<dbReference type="Gene3D" id="3.40.50.1220">
    <property type="entry name" value="TPP-binding domain"/>
    <property type="match status" value="1"/>
</dbReference>
<reference evidence="19" key="2">
    <citation type="journal article" date="2020" name="Antonie Van Leeuwenhoek">
        <title>Labilibaculum antarcticum sp. nov., a novel facultative anaerobic, psychrotorelant bacterium isolated from marine sediment of Antarctica.</title>
        <authorList>
            <person name="Watanabe M."/>
            <person name="Kojima H."/>
            <person name="Fukui M."/>
        </authorList>
    </citation>
    <scope>NUCLEOTIDE SEQUENCE [LARGE SCALE GENOMIC DNA]</scope>
    <source>
        <strain evidence="19">SPP2</strain>
    </source>
</reference>
<comment type="similarity">
    <text evidence="3 14">Belongs to the TPP enzyme family.</text>
</comment>
<dbReference type="UniPathway" id="UPA00047">
    <property type="reaction ID" value="UER00055"/>
</dbReference>
<dbReference type="Gene3D" id="3.40.50.970">
    <property type="match status" value="2"/>
</dbReference>
<protein>
    <recommendedName>
        <fullName evidence="4 14">Acetolactate synthase</fullName>
        <ecNumber evidence="4 14">2.2.1.6</ecNumber>
    </recommendedName>
</protein>
<accession>A0A1Y1CFI3</accession>
<dbReference type="SUPFAM" id="SSF52518">
    <property type="entry name" value="Thiamin diphosphate-binding fold (THDP-binding)"/>
    <property type="match status" value="2"/>
</dbReference>
<sequence length="578" mass="63327">MEIAAKTNNTNGMTKTIENISGAQILVRSLIQEDVDTMFGYIGGAIMPVYDALYDYQDEMKQYMSRHEQGAMHSAQAYARISKKPGVCFTTSGPGATNVITGLADAYLDSTPMVVITGQVASGLLGTDAFQETNMIGLSMPVTKWNFQITRADEIAKVIAKAFYIARSGRPGPVLIDITKDAQIAAADFDYKKCEGVRSYQPVPKVNQSEIEAAAALINGAKKPLILAGQGISLSGAEKELMEFAEKTQIPVACTLLGLSSFPTDHPLYVGMLGMHGNYGPNMNTNECDVLIAVGMRFDDRVTGNTAKYAKQAKIIHIDIDRSEHNKNIIVDVPVLADAKQAFVELNKLVSGQEKVEWMKSFKDYYQLEFDKVISKQAYANKENINMAEVIRLLSEQTNGEAILCTDVGQHQMTSARYYEFKKPNTQITSGGLGTMGFGLPAAIGAQIADMNATVVSVSGDGGFQMTLQELAVIKQYHLPVKTIVLNNSFLGMVRQWQDLFFEKRFSNTQLENPDFVKIVDGYGIKGKRVSKREDLDAAIKEMLETPGAFFLEVIVETECNVLPMIAPGAAVSDMRLE</sequence>
<keyword evidence="7 14" id="KW-0808">Transferase</keyword>
<keyword evidence="8 14" id="KW-0479">Metal-binding</keyword>
<feature type="domain" description="Thiamine pyrophosphate enzyme TPP-binding" evidence="16">
    <location>
        <begin position="407"/>
        <end position="554"/>
    </location>
</feature>
<dbReference type="GO" id="GO:0050660">
    <property type="term" value="F:flavin adenine dinucleotide binding"/>
    <property type="evidence" value="ECO:0007669"/>
    <property type="project" value="InterPro"/>
</dbReference>
<comment type="cofactor">
    <cofactor evidence="14">
        <name>thiamine diphosphate</name>
        <dbReference type="ChEBI" id="CHEBI:58937"/>
    </cofactor>
    <text evidence="14">Binds 1 thiamine pyrophosphate per subunit.</text>
</comment>
<dbReference type="Pfam" id="PF00205">
    <property type="entry name" value="TPP_enzyme_M"/>
    <property type="match status" value="1"/>
</dbReference>
<dbReference type="FunFam" id="3.40.50.970:FF:000007">
    <property type="entry name" value="Acetolactate synthase"/>
    <property type="match status" value="1"/>
</dbReference>
<evidence type="ECO:0000256" key="8">
    <source>
        <dbReference type="ARBA" id="ARBA00022723"/>
    </source>
</evidence>
<dbReference type="UniPathway" id="UPA00049">
    <property type="reaction ID" value="UER00059"/>
</dbReference>
<dbReference type="Pfam" id="PF02776">
    <property type="entry name" value="TPP_enzyme_N"/>
    <property type="match status" value="1"/>
</dbReference>
<dbReference type="GO" id="GO:0005948">
    <property type="term" value="C:acetolactate synthase complex"/>
    <property type="evidence" value="ECO:0007669"/>
    <property type="project" value="TreeGrafter"/>
</dbReference>
<dbReference type="KEGG" id="mbas:ALGA_0739"/>
<dbReference type="CDD" id="cd07035">
    <property type="entry name" value="TPP_PYR_POX_like"/>
    <property type="match status" value="1"/>
</dbReference>
<comment type="catalytic activity">
    <reaction evidence="13 14">
        <text>2 pyruvate + H(+) = (2S)-2-acetolactate + CO2</text>
        <dbReference type="Rhea" id="RHEA:25249"/>
        <dbReference type="ChEBI" id="CHEBI:15361"/>
        <dbReference type="ChEBI" id="CHEBI:15378"/>
        <dbReference type="ChEBI" id="CHEBI:16526"/>
        <dbReference type="ChEBI" id="CHEBI:58476"/>
        <dbReference type="EC" id="2.2.1.6"/>
    </reaction>
</comment>
<dbReference type="PANTHER" id="PTHR18968:SF13">
    <property type="entry name" value="ACETOLACTATE SYNTHASE CATALYTIC SUBUNIT, MITOCHONDRIAL"/>
    <property type="match status" value="1"/>
</dbReference>
<keyword evidence="11 14" id="KW-0786">Thiamine pyrophosphate</keyword>
<keyword evidence="19" id="KW-1185">Reference proteome</keyword>
<evidence type="ECO:0000256" key="4">
    <source>
        <dbReference type="ARBA" id="ARBA00013145"/>
    </source>
</evidence>
<dbReference type="InterPro" id="IPR011766">
    <property type="entry name" value="TPP_enzyme_TPP-bd"/>
</dbReference>
<dbReference type="InterPro" id="IPR045229">
    <property type="entry name" value="TPP_enz"/>
</dbReference>
<keyword evidence="12 14" id="KW-0100">Branched-chain amino acid biosynthesis</keyword>
<dbReference type="InterPro" id="IPR039368">
    <property type="entry name" value="AHAS_TPP"/>
</dbReference>
<organism evidence="18 19">
    <name type="scientific">Labilibaculum antarcticum</name>
    <dbReference type="NCBI Taxonomy" id="1717717"/>
    <lineage>
        <taxon>Bacteria</taxon>
        <taxon>Pseudomonadati</taxon>
        <taxon>Bacteroidota</taxon>
        <taxon>Bacteroidia</taxon>
        <taxon>Marinilabiliales</taxon>
        <taxon>Marinifilaceae</taxon>
        <taxon>Labilibaculum</taxon>
    </lineage>
</organism>
<evidence type="ECO:0000256" key="12">
    <source>
        <dbReference type="ARBA" id="ARBA00023304"/>
    </source>
</evidence>